<evidence type="ECO:0000256" key="1">
    <source>
        <dbReference type="SAM" id="Phobius"/>
    </source>
</evidence>
<dbReference type="Proteomes" id="UP000315439">
    <property type="component" value="Unassembled WGS sequence"/>
</dbReference>
<evidence type="ECO:0000259" key="2">
    <source>
        <dbReference type="Pfam" id="PF05569"/>
    </source>
</evidence>
<organism evidence="3 4">
    <name type="scientific">Aliikangiella coralliicola</name>
    <dbReference type="NCBI Taxonomy" id="2592383"/>
    <lineage>
        <taxon>Bacteria</taxon>
        <taxon>Pseudomonadati</taxon>
        <taxon>Pseudomonadota</taxon>
        <taxon>Gammaproteobacteria</taxon>
        <taxon>Oceanospirillales</taxon>
        <taxon>Pleioneaceae</taxon>
        <taxon>Aliikangiella</taxon>
    </lineage>
</organism>
<dbReference type="InterPro" id="IPR008756">
    <property type="entry name" value="Peptidase_M56"/>
</dbReference>
<protein>
    <submittedName>
        <fullName evidence="3">M56 family metallopeptidase</fullName>
    </submittedName>
</protein>
<feature type="transmembrane region" description="Helical" evidence="1">
    <location>
        <begin position="396"/>
        <end position="415"/>
    </location>
</feature>
<keyword evidence="1" id="KW-1133">Transmembrane helix</keyword>
<dbReference type="Gene3D" id="3.30.2010.10">
    <property type="entry name" value="Metalloproteases ('zincins'), catalytic domain"/>
    <property type="match status" value="1"/>
</dbReference>
<dbReference type="OrthoDB" id="5949172at2"/>
<comment type="caution">
    <text evidence="3">The sequence shown here is derived from an EMBL/GenBank/DDBJ whole genome shotgun (WGS) entry which is preliminary data.</text>
</comment>
<proteinExistence type="predicted"/>
<accession>A0A545UJT7</accession>
<reference evidence="3 4" key="1">
    <citation type="submission" date="2019-07" db="EMBL/GenBank/DDBJ databases">
        <title>Draft genome for Aliikangiella sp. M105.</title>
        <authorList>
            <person name="Wang G."/>
        </authorList>
    </citation>
    <scope>NUCLEOTIDE SEQUENCE [LARGE SCALE GENOMIC DNA]</scope>
    <source>
        <strain evidence="3 4">M105</strain>
    </source>
</reference>
<dbReference type="EMBL" id="VIKS01000001">
    <property type="protein sequence ID" value="TQV89703.1"/>
    <property type="molecule type" value="Genomic_DNA"/>
</dbReference>
<evidence type="ECO:0000313" key="3">
    <source>
        <dbReference type="EMBL" id="TQV89703.1"/>
    </source>
</evidence>
<gene>
    <name evidence="3" type="ORF">FLL46_02135</name>
</gene>
<feature type="transmembrane region" description="Helical" evidence="1">
    <location>
        <begin position="68"/>
        <end position="92"/>
    </location>
</feature>
<dbReference type="PANTHER" id="PTHR34978:SF3">
    <property type="entry name" value="SLR0241 PROTEIN"/>
    <property type="match status" value="1"/>
</dbReference>
<feature type="transmembrane region" description="Helical" evidence="1">
    <location>
        <begin position="37"/>
        <end position="56"/>
    </location>
</feature>
<dbReference type="Pfam" id="PF05569">
    <property type="entry name" value="Peptidase_M56"/>
    <property type="match status" value="1"/>
</dbReference>
<keyword evidence="1" id="KW-0812">Transmembrane</keyword>
<keyword evidence="4" id="KW-1185">Reference proteome</keyword>
<dbReference type="InterPro" id="IPR052173">
    <property type="entry name" value="Beta-lactam_resp_regulator"/>
</dbReference>
<feature type="domain" description="Peptidase M56" evidence="2">
    <location>
        <begin position="133"/>
        <end position="338"/>
    </location>
</feature>
<dbReference type="PANTHER" id="PTHR34978">
    <property type="entry name" value="POSSIBLE SENSOR-TRANSDUCER PROTEIN BLAR"/>
    <property type="match status" value="1"/>
</dbReference>
<dbReference type="CDD" id="cd07341">
    <property type="entry name" value="M56_BlaR1_MecR1_like"/>
    <property type="match status" value="1"/>
</dbReference>
<keyword evidence="1" id="KW-0472">Membrane</keyword>
<dbReference type="AlphaFoldDB" id="A0A545UJT7"/>
<feature type="transmembrane region" description="Helical" evidence="1">
    <location>
        <begin position="192"/>
        <end position="210"/>
    </location>
</feature>
<name>A0A545UJT7_9GAMM</name>
<evidence type="ECO:0000313" key="4">
    <source>
        <dbReference type="Proteomes" id="UP000315439"/>
    </source>
</evidence>
<sequence length="826" mass="92931">MRKNSGKLKRSFLVKAQQKREEKAMSENWDILISEFIINYWIHSSLFVGAALLAFKARLFSADARGEWLLKSALLGGVITSFLLTVDFQLLARDEQLLNYQWTIEQPEMSNAVGKSGINSDVQSSHKNVGTNPSSPVNFQVGQSTAASSSFSQSKQSKTEPAIVNSVETNGASPDQKLGLNNTNSLFGIEQLPLWMSYFWLFSILFIAGIKSYQLYYLRRLLNDRTPIEDPLVLHIFNQLIAQSGINKQVKISQCENINSPIALASNEVVLPLGITQYFQREQIKAALAHELAHLKRKDNFWLAIYQLKACLFFFQPLNKLLTQVLYQFAEQRSDEMAARWTGNPKALAEALSVSAEINLLSSQSQLVLAMKSNKGNLLTRVENLMKKSNVQSKRISLVIGIVLSLFVLLASPGFSINSVSLINKVHAKPFGDSDNTEIVLEDNDVIYMSSTHEDDGKKIKVEAKLRGKLKFNQEETALIDFPQNSELDITIGNDGDENRLRIERGSDEVEYTFYQDGDKRAYDSKAQKWFASVIPYILRTTGIDAEARVARIRHKNGDGAVLDEVELIHSDYVKGLYMHYLFEQSKLSDRDLYRAIKLTTKINSDFEQAKVLKALAKLQNITQQEHWFAVLKATKTIDSDFEQANVLKSFLGLIPDDSDIQQAFFKVSTNISSDFEMRRVFSSFLKKHHTDVNGMIAMFSAAKAIDSDFELASLLIEAKDKLGTSHSVFDAYLELADSISSDFEMRRAFSALLDSELDKEHYMKVVQAASDEISSDFELASLLIELIDKHSIDADVEKAIRDATDSIGSSFERKRVINLLNKKAG</sequence>